<comment type="caution">
    <text evidence="1">The sequence shown here is derived from an EMBL/GenBank/DDBJ whole genome shotgun (WGS) entry which is preliminary data.</text>
</comment>
<accession>A0ABW5SZ77</accession>
<evidence type="ECO:0000313" key="1">
    <source>
        <dbReference type="EMBL" id="MFD2705039.1"/>
    </source>
</evidence>
<gene>
    <name evidence="1" type="ORF">ACFSUB_06130</name>
</gene>
<sequence length="79" mass="9230">MGYIAPVNNETAVNYESRRAEQAPAVPRVDRVQEAVMTQFQDKNERNDTRHHEETVVINKRKEIEQELYGIGERLDFQA</sequence>
<keyword evidence="2" id="KW-1185">Reference proteome</keyword>
<name>A0ABW5SZ77_9BACI</name>
<dbReference type="EMBL" id="JBHUML010000002">
    <property type="protein sequence ID" value="MFD2705039.1"/>
    <property type="molecule type" value="Genomic_DNA"/>
</dbReference>
<evidence type="ECO:0000313" key="2">
    <source>
        <dbReference type="Proteomes" id="UP001597520"/>
    </source>
</evidence>
<dbReference type="Proteomes" id="UP001597520">
    <property type="component" value="Unassembled WGS sequence"/>
</dbReference>
<reference evidence="2" key="1">
    <citation type="journal article" date="2019" name="Int. J. Syst. Evol. Microbiol.">
        <title>The Global Catalogue of Microorganisms (GCM) 10K type strain sequencing project: providing services to taxonomists for standard genome sequencing and annotation.</title>
        <authorList>
            <consortium name="The Broad Institute Genomics Platform"/>
            <consortium name="The Broad Institute Genome Sequencing Center for Infectious Disease"/>
            <person name="Wu L."/>
            <person name="Ma J."/>
        </authorList>
    </citation>
    <scope>NUCLEOTIDE SEQUENCE [LARGE SCALE GENOMIC DNA]</scope>
    <source>
        <strain evidence="2">KCTC 33792</strain>
    </source>
</reference>
<protein>
    <submittedName>
        <fullName evidence="1">Uncharacterized protein</fullName>
    </submittedName>
</protein>
<proteinExistence type="predicted"/>
<dbReference type="RefSeq" id="WP_380712302.1">
    <property type="nucleotide sequence ID" value="NZ_JBHUML010000002.1"/>
</dbReference>
<organism evidence="1 2">
    <name type="scientific">Salibacterium lacus</name>
    <dbReference type="NCBI Taxonomy" id="1898109"/>
    <lineage>
        <taxon>Bacteria</taxon>
        <taxon>Bacillati</taxon>
        <taxon>Bacillota</taxon>
        <taxon>Bacilli</taxon>
        <taxon>Bacillales</taxon>
        <taxon>Bacillaceae</taxon>
    </lineage>
</organism>